<dbReference type="InterPro" id="IPR018531">
    <property type="entry name" value="DUF1993"/>
</dbReference>
<dbReference type="Gene3D" id="1.20.120.450">
    <property type="entry name" value="dinb family like domain"/>
    <property type="match status" value="1"/>
</dbReference>
<keyword evidence="2" id="KW-1185">Reference proteome</keyword>
<organism evidence="1 2">
    <name type="scientific">Lentithecium fluviatile CBS 122367</name>
    <dbReference type="NCBI Taxonomy" id="1168545"/>
    <lineage>
        <taxon>Eukaryota</taxon>
        <taxon>Fungi</taxon>
        <taxon>Dikarya</taxon>
        <taxon>Ascomycota</taxon>
        <taxon>Pezizomycotina</taxon>
        <taxon>Dothideomycetes</taxon>
        <taxon>Pleosporomycetidae</taxon>
        <taxon>Pleosporales</taxon>
        <taxon>Massarineae</taxon>
        <taxon>Lentitheciaceae</taxon>
        <taxon>Lentithecium</taxon>
    </lineage>
</organism>
<dbReference type="InterPro" id="IPR034660">
    <property type="entry name" value="DinB/YfiT-like"/>
</dbReference>
<protein>
    <submittedName>
        <fullName evidence="1">Uncharacterized protein</fullName>
    </submittedName>
</protein>
<proteinExistence type="predicted"/>
<gene>
    <name evidence="1" type="ORF">K458DRAFT_297818</name>
</gene>
<dbReference type="AlphaFoldDB" id="A0A6G1J926"/>
<dbReference type="PANTHER" id="PTHR36922">
    <property type="entry name" value="BLL2446 PROTEIN"/>
    <property type="match status" value="1"/>
</dbReference>
<dbReference type="EMBL" id="MU005576">
    <property type="protein sequence ID" value="KAF2686918.1"/>
    <property type="molecule type" value="Genomic_DNA"/>
</dbReference>
<dbReference type="PANTHER" id="PTHR36922:SF1">
    <property type="entry name" value="DUF1993 DOMAIN-CONTAINING PROTEIN"/>
    <property type="match status" value="1"/>
</dbReference>
<name>A0A6G1J926_9PLEO</name>
<evidence type="ECO:0000313" key="2">
    <source>
        <dbReference type="Proteomes" id="UP000799291"/>
    </source>
</evidence>
<reference evidence="1" key="1">
    <citation type="journal article" date="2020" name="Stud. Mycol.">
        <title>101 Dothideomycetes genomes: a test case for predicting lifestyles and emergence of pathogens.</title>
        <authorList>
            <person name="Haridas S."/>
            <person name="Albert R."/>
            <person name="Binder M."/>
            <person name="Bloem J."/>
            <person name="Labutti K."/>
            <person name="Salamov A."/>
            <person name="Andreopoulos B."/>
            <person name="Baker S."/>
            <person name="Barry K."/>
            <person name="Bills G."/>
            <person name="Bluhm B."/>
            <person name="Cannon C."/>
            <person name="Castanera R."/>
            <person name="Culley D."/>
            <person name="Daum C."/>
            <person name="Ezra D."/>
            <person name="Gonzalez J."/>
            <person name="Henrissat B."/>
            <person name="Kuo A."/>
            <person name="Liang C."/>
            <person name="Lipzen A."/>
            <person name="Lutzoni F."/>
            <person name="Magnuson J."/>
            <person name="Mondo S."/>
            <person name="Nolan M."/>
            <person name="Ohm R."/>
            <person name="Pangilinan J."/>
            <person name="Park H.-J."/>
            <person name="Ramirez L."/>
            <person name="Alfaro M."/>
            <person name="Sun H."/>
            <person name="Tritt A."/>
            <person name="Yoshinaga Y."/>
            <person name="Zwiers L.-H."/>
            <person name="Turgeon B."/>
            <person name="Goodwin S."/>
            <person name="Spatafora J."/>
            <person name="Crous P."/>
            <person name="Grigoriev I."/>
        </authorList>
    </citation>
    <scope>NUCLEOTIDE SEQUENCE</scope>
    <source>
        <strain evidence="1">CBS 122367</strain>
    </source>
</reference>
<evidence type="ECO:0000313" key="1">
    <source>
        <dbReference type="EMBL" id="KAF2686918.1"/>
    </source>
</evidence>
<dbReference type="Proteomes" id="UP000799291">
    <property type="component" value="Unassembled WGS sequence"/>
</dbReference>
<dbReference type="SUPFAM" id="SSF109854">
    <property type="entry name" value="DinB/YfiT-like putative metalloenzymes"/>
    <property type="match status" value="1"/>
</dbReference>
<dbReference type="OrthoDB" id="3724345at2759"/>
<sequence length="175" mass="19470">MSSLYSIAIPPVIRGLKNTAAILTKALNQATNSNTDPQTYLTARLHPTMADLPKQVSFLTTAAKQIPIRLNPSLTELQLSDTPGTTFLELLERIKTTIEYLEGIKAEDIDGREGETVFIELGPRKMQFTPIAYLFDIVQPNFWFHVTTAYGILRKEGVDLSKGDYLNGAQLTKVE</sequence>
<dbReference type="Pfam" id="PF09351">
    <property type="entry name" value="DUF1993"/>
    <property type="match status" value="1"/>
</dbReference>
<accession>A0A6G1J926</accession>